<name>A0A6C0JEJ1_9ZZZZ</name>
<organism evidence="1">
    <name type="scientific">viral metagenome</name>
    <dbReference type="NCBI Taxonomy" id="1070528"/>
    <lineage>
        <taxon>unclassified sequences</taxon>
        <taxon>metagenomes</taxon>
        <taxon>organismal metagenomes</taxon>
    </lineage>
</organism>
<dbReference type="EMBL" id="MN740389">
    <property type="protein sequence ID" value="QHU03823.1"/>
    <property type="molecule type" value="Genomic_DNA"/>
</dbReference>
<evidence type="ECO:0000313" key="1">
    <source>
        <dbReference type="EMBL" id="QHU03823.1"/>
    </source>
</evidence>
<sequence length="644" mass="75606">MLLGGGLNSNKAFKKIISIGYEFETNGISKLSLHQNKKTLINSDLALRTLQDKIDRKSAKIIDDNYISVGIPIGVDLKKLQDESENKTNDEEIVLTEEEQEEREYWEEFYRKEKLASKYSKIENDNYMDYFFENRKTDNKKVIKFQVTNDLGKSDFETMIKNLCQNLTIPKNDMFFFKTKSGKVLDFKFAEDIASNEYCESFSNVEFVVTYFSPKKDNPNLIVETFVDACSRVVDHLANLQKTTGKLLISNDGKTDLTTIGNIMDKRCLYHKPNTNLFYMDIYDDEDTVKPQNLRDIYFIPQMTFKSKAHDTLEIMKQILEYDEEYNVSQTLIFNMEIEYNIFAYVEEIVDDLINNFNQQSPKAIDIDTDMGKTIKLYMFLIYYKLYQFVDNHIPILSKKRYLKDYLTFASRHSNYVLYFRVKDILEDHYGIIDVDIVKSLFYDSVIMEKVYEKDDEEEEEDFDEDGNYKYDYDAFEKDLGETDANFGNPLFSMSSYFDHFEIKKSDWFKEAKLDVFSTGFDLTSDEVLLENRYFAPEIILYLQNAVDPKISKSSESTKNKILTLHELDKVVAKLYGDNVKNMMNLERNPTNKKLTLKCKPGHFHDLNFDCVPTKKTKTLRRMSRMSKNRKTLRSLNSVKVVKP</sequence>
<reference evidence="1" key="1">
    <citation type="journal article" date="2020" name="Nature">
        <title>Giant virus diversity and host interactions through global metagenomics.</title>
        <authorList>
            <person name="Schulz F."/>
            <person name="Roux S."/>
            <person name="Paez-Espino D."/>
            <person name="Jungbluth S."/>
            <person name="Walsh D.A."/>
            <person name="Denef V.J."/>
            <person name="McMahon K.D."/>
            <person name="Konstantinidis K.T."/>
            <person name="Eloe-Fadrosh E.A."/>
            <person name="Kyrpides N.C."/>
            <person name="Woyke T."/>
        </authorList>
    </citation>
    <scope>NUCLEOTIDE SEQUENCE</scope>
    <source>
        <strain evidence="1">GVMAG-M-3300027708-20</strain>
    </source>
</reference>
<protein>
    <submittedName>
        <fullName evidence="1">Uncharacterized protein</fullName>
    </submittedName>
</protein>
<accession>A0A6C0JEJ1</accession>
<proteinExistence type="predicted"/>
<dbReference type="AlphaFoldDB" id="A0A6C0JEJ1"/>